<dbReference type="EMBL" id="MT142231">
    <property type="protein sequence ID" value="QJA76553.1"/>
    <property type="molecule type" value="Genomic_DNA"/>
</dbReference>
<feature type="compositionally biased region" description="Basic and acidic residues" evidence="1">
    <location>
        <begin position="106"/>
        <end position="117"/>
    </location>
</feature>
<protein>
    <submittedName>
        <fullName evidence="2">Uncharacterized protein</fullName>
    </submittedName>
</protein>
<proteinExistence type="predicted"/>
<organism evidence="2">
    <name type="scientific">viral metagenome</name>
    <dbReference type="NCBI Taxonomy" id="1070528"/>
    <lineage>
        <taxon>unclassified sequences</taxon>
        <taxon>metagenomes</taxon>
        <taxon>organismal metagenomes</taxon>
    </lineage>
</organism>
<feature type="region of interest" description="Disordered" evidence="1">
    <location>
        <begin position="266"/>
        <end position="307"/>
    </location>
</feature>
<evidence type="ECO:0000313" key="2">
    <source>
        <dbReference type="EMBL" id="QJA51800.1"/>
    </source>
</evidence>
<evidence type="ECO:0000256" key="1">
    <source>
        <dbReference type="SAM" id="MobiDB-lite"/>
    </source>
</evidence>
<evidence type="ECO:0000313" key="3">
    <source>
        <dbReference type="EMBL" id="QJA59755.1"/>
    </source>
</evidence>
<dbReference type="EMBL" id="MT144289">
    <property type="protein sequence ID" value="QJA51800.1"/>
    <property type="molecule type" value="Genomic_DNA"/>
</dbReference>
<feature type="compositionally biased region" description="Basic and acidic residues" evidence="1">
    <location>
        <begin position="29"/>
        <end position="42"/>
    </location>
</feature>
<feature type="region of interest" description="Disordered" evidence="1">
    <location>
        <begin position="1"/>
        <end position="62"/>
    </location>
</feature>
<sequence>MAEETAPLTQEEAATERNAAAQELWGDGVKIDAPTKEPVDDGKDVEDEEIKEPEPDPWAGVSPALRTEFEGLKGKVKDYDNIANRLKQAESRIGSITNQIHEAKKTAQVLEDKDKKAPTQSEIDAAAESDAEWKELRDEFPEWATAVDKRLKTEGEKLKPIQEKLELLEKAINKVPDKKEDKAVIEKLRTEINEDLVASRFPNWKADAGSKDFKAWVATQPEDVKAKCGSLRAADAIHVLDLFDKHKKNGGKKQDGKTAAEIANERKQRLTKSQLPSSGKVRQFEKAESDMTPEELRKKYAREVWAE</sequence>
<feature type="region of interest" description="Disordered" evidence="1">
    <location>
        <begin position="106"/>
        <end position="132"/>
    </location>
</feature>
<name>A0A6H1ZX69_9ZZZZ</name>
<evidence type="ECO:0000313" key="5">
    <source>
        <dbReference type="EMBL" id="QJH98414.1"/>
    </source>
</evidence>
<gene>
    <name evidence="4" type="ORF">MM415A01485_0008</name>
    <name evidence="3" type="ORF">MM415B01236_0014</name>
    <name evidence="2" type="ORF">TM448A02302_0005</name>
    <name evidence="5" type="ORF">TM448B01309_0002</name>
</gene>
<feature type="compositionally biased region" description="Basic and acidic residues" evidence="1">
    <location>
        <begin position="282"/>
        <end position="307"/>
    </location>
</feature>
<dbReference type="EMBL" id="MT141383">
    <property type="protein sequence ID" value="QJA59755.1"/>
    <property type="molecule type" value="Genomic_DNA"/>
</dbReference>
<reference evidence="2" key="1">
    <citation type="submission" date="2020-03" db="EMBL/GenBank/DDBJ databases">
        <title>The deep terrestrial virosphere.</title>
        <authorList>
            <person name="Holmfeldt K."/>
            <person name="Nilsson E."/>
            <person name="Simone D."/>
            <person name="Lopez-Fernandez M."/>
            <person name="Wu X."/>
            <person name="de Brujin I."/>
            <person name="Lundin D."/>
            <person name="Andersson A."/>
            <person name="Bertilsson S."/>
            <person name="Dopson M."/>
        </authorList>
    </citation>
    <scope>NUCLEOTIDE SEQUENCE</scope>
    <source>
        <strain evidence="4">MM415A01485</strain>
        <strain evidence="3">MM415B01236</strain>
        <strain evidence="2">TM448A02302</strain>
        <strain evidence="5">TM448B01309</strain>
    </source>
</reference>
<dbReference type="EMBL" id="MT144732">
    <property type="protein sequence ID" value="QJH98414.1"/>
    <property type="molecule type" value="Genomic_DNA"/>
</dbReference>
<accession>A0A6H1ZX69</accession>
<evidence type="ECO:0000313" key="4">
    <source>
        <dbReference type="EMBL" id="QJA76553.1"/>
    </source>
</evidence>
<dbReference type="AlphaFoldDB" id="A0A6H1ZX69"/>